<gene>
    <name evidence="2" type="ORF">IV203_020807</name>
</gene>
<keyword evidence="3" id="KW-1185">Reference proteome</keyword>
<proteinExistence type="predicted"/>
<dbReference type="OrthoDB" id="44602at2759"/>
<dbReference type="EMBL" id="JAGRRH010000024">
    <property type="protein sequence ID" value="KAG7342863.1"/>
    <property type="molecule type" value="Genomic_DNA"/>
</dbReference>
<name>A0A9K3KFQ7_9STRA</name>
<evidence type="ECO:0000313" key="3">
    <source>
        <dbReference type="Proteomes" id="UP000693970"/>
    </source>
</evidence>
<evidence type="ECO:0000256" key="1">
    <source>
        <dbReference type="SAM" id="Phobius"/>
    </source>
</evidence>
<sequence>MDMSAMKRVDTSATRQRRNATCNCCGVVVVVTAVTLVLLGTTVQCFQPFVAKSVSRQQNRQHPSQLQAIMMDLSDLTSMANWVSHHSSGSTVDDTTSLLSTNSEVVSSLLSTMISATAQAEWDKMDPNHVRSYLGPFLDKYYSYSEEQLDNLTYQQRWDLLGMVPLNDWIQILKIDGGHEQQLQAWHDQLYQAHKHNLEETISIRPSRGGLRALGLEDQSSTAPSNGLLQQASEIIKSRARFDSNMHNDIRPLDRSQIVRGGDASFPGFAQTRSILAPHVEETVRPDSPTSFVARMRGAGTILPVIDKLPFVAFYYALVEFFFLRPNVDLYKEEVEDDPAGVTAETISDVAVRVGILFVIAMITLTFA</sequence>
<organism evidence="2 3">
    <name type="scientific">Nitzschia inconspicua</name>
    <dbReference type="NCBI Taxonomy" id="303405"/>
    <lineage>
        <taxon>Eukaryota</taxon>
        <taxon>Sar</taxon>
        <taxon>Stramenopiles</taxon>
        <taxon>Ochrophyta</taxon>
        <taxon>Bacillariophyta</taxon>
        <taxon>Bacillariophyceae</taxon>
        <taxon>Bacillariophycidae</taxon>
        <taxon>Bacillariales</taxon>
        <taxon>Bacillariaceae</taxon>
        <taxon>Nitzschia</taxon>
    </lineage>
</organism>
<evidence type="ECO:0000313" key="2">
    <source>
        <dbReference type="EMBL" id="KAG7342863.1"/>
    </source>
</evidence>
<comment type="caution">
    <text evidence="2">The sequence shown here is derived from an EMBL/GenBank/DDBJ whole genome shotgun (WGS) entry which is preliminary data.</text>
</comment>
<accession>A0A9K3KFQ7</accession>
<feature type="transmembrane region" description="Helical" evidence="1">
    <location>
        <begin position="20"/>
        <end position="39"/>
    </location>
</feature>
<reference evidence="2" key="2">
    <citation type="submission" date="2021-04" db="EMBL/GenBank/DDBJ databases">
        <authorList>
            <person name="Podell S."/>
        </authorList>
    </citation>
    <scope>NUCLEOTIDE SEQUENCE</scope>
    <source>
        <strain evidence="2">Hildebrandi</strain>
    </source>
</reference>
<keyword evidence="1" id="KW-0472">Membrane</keyword>
<dbReference type="Proteomes" id="UP000693970">
    <property type="component" value="Unassembled WGS sequence"/>
</dbReference>
<dbReference type="AlphaFoldDB" id="A0A9K3KFQ7"/>
<keyword evidence="1" id="KW-0812">Transmembrane</keyword>
<protein>
    <submittedName>
        <fullName evidence="2">Uncharacterized protein</fullName>
    </submittedName>
</protein>
<reference evidence="2" key="1">
    <citation type="journal article" date="2021" name="Sci. Rep.">
        <title>Diploid genomic architecture of Nitzschia inconspicua, an elite biomass production diatom.</title>
        <authorList>
            <person name="Oliver A."/>
            <person name="Podell S."/>
            <person name="Pinowska A."/>
            <person name="Traller J.C."/>
            <person name="Smith S.R."/>
            <person name="McClure R."/>
            <person name="Beliaev A."/>
            <person name="Bohutskyi P."/>
            <person name="Hill E.A."/>
            <person name="Rabines A."/>
            <person name="Zheng H."/>
            <person name="Allen L.Z."/>
            <person name="Kuo A."/>
            <person name="Grigoriev I.V."/>
            <person name="Allen A.E."/>
            <person name="Hazlebeck D."/>
            <person name="Allen E.E."/>
        </authorList>
    </citation>
    <scope>NUCLEOTIDE SEQUENCE</scope>
    <source>
        <strain evidence="2">Hildebrandi</strain>
    </source>
</reference>
<keyword evidence="1" id="KW-1133">Transmembrane helix</keyword>